<dbReference type="RefSeq" id="WP_051737601.1">
    <property type="nucleotide sequence ID" value="NZ_BSFQ01000016.1"/>
</dbReference>
<keyword evidence="2" id="KW-0732">Signal</keyword>
<proteinExistence type="predicted"/>
<evidence type="ECO:0008006" key="5">
    <source>
        <dbReference type="Google" id="ProtNLM"/>
    </source>
</evidence>
<evidence type="ECO:0000256" key="1">
    <source>
        <dbReference type="SAM" id="MobiDB-lite"/>
    </source>
</evidence>
<evidence type="ECO:0000313" key="4">
    <source>
        <dbReference type="Proteomes" id="UP001143463"/>
    </source>
</evidence>
<reference evidence="3" key="1">
    <citation type="journal article" date="2014" name="Int. J. Syst. Evol. Microbiol.">
        <title>Complete genome sequence of Corynebacterium casei LMG S-19264T (=DSM 44701T), isolated from a smear-ripened cheese.</title>
        <authorList>
            <consortium name="US DOE Joint Genome Institute (JGI-PGF)"/>
            <person name="Walter F."/>
            <person name="Albersmeier A."/>
            <person name="Kalinowski J."/>
            <person name="Ruckert C."/>
        </authorList>
    </citation>
    <scope>NUCLEOTIDE SEQUENCE</scope>
    <source>
        <strain evidence="3">VKM Ac-1069</strain>
    </source>
</reference>
<gene>
    <name evidence="3" type="ORF">GCM10017577_39380</name>
</gene>
<feature type="region of interest" description="Disordered" evidence="1">
    <location>
        <begin position="183"/>
        <end position="228"/>
    </location>
</feature>
<name>A0A9W6L311_9PSEU</name>
<accession>A0A9W6L311</accession>
<evidence type="ECO:0000256" key="2">
    <source>
        <dbReference type="SAM" id="SignalP"/>
    </source>
</evidence>
<feature type="signal peptide" evidence="2">
    <location>
        <begin position="1"/>
        <end position="29"/>
    </location>
</feature>
<comment type="caution">
    <text evidence="3">The sequence shown here is derived from an EMBL/GenBank/DDBJ whole genome shotgun (WGS) entry which is preliminary data.</text>
</comment>
<dbReference type="PANTHER" id="PTHR39335:SF1">
    <property type="entry name" value="BLL4220 PROTEIN"/>
    <property type="match status" value="1"/>
</dbReference>
<dbReference type="PANTHER" id="PTHR39335">
    <property type="entry name" value="BLL4220 PROTEIN"/>
    <property type="match status" value="1"/>
</dbReference>
<feature type="chain" id="PRO_5040872241" description="Lipoprotein with Yx(FWY)xxD motif" evidence="2">
    <location>
        <begin position="30"/>
        <end position="228"/>
    </location>
</feature>
<dbReference type="Pfam" id="PF03640">
    <property type="entry name" value="Lipoprotein_15"/>
    <property type="match status" value="2"/>
</dbReference>
<dbReference type="Proteomes" id="UP001143463">
    <property type="component" value="Unassembled WGS sequence"/>
</dbReference>
<dbReference type="AlphaFoldDB" id="A0A9W6L311"/>
<dbReference type="EMBL" id="BSFQ01000016">
    <property type="protein sequence ID" value="GLL12797.1"/>
    <property type="molecule type" value="Genomic_DNA"/>
</dbReference>
<protein>
    <recommendedName>
        <fullName evidence="5">Lipoprotein with Yx(FWY)xxD motif</fullName>
    </recommendedName>
</protein>
<keyword evidence="4" id="KW-1185">Reference proteome</keyword>
<feature type="compositionally biased region" description="Low complexity" evidence="1">
    <location>
        <begin position="45"/>
        <end position="71"/>
    </location>
</feature>
<feature type="region of interest" description="Disordered" evidence="1">
    <location>
        <begin position="44"/>
        <end position="71"/>
    </location>
</feature>
<organism evidence="3 4">
    <name type="scientific">Pseudonocardia halophobica</name>
    <dbReference type="NCBI Taxonomy" id="29401"/>
    <lineage>
        <taxon>Bacteria</taxon>
        <taxon>Bacillati</taxon>
        <taxon>Actinomycetota</taxon>
        <taxon>Actinomycetes</taxon>
        <taxon>Pseudonocardiales</taxon>
        <taxon>Pseudonocardiaceae</taxon>
        <taxon>Pseudonocardia</taxon>
    </lineage>
</organism>
<dbReference type="GO" id="GO:0043448">
    <property type="term" value="P:alkane catabolic process"/>
    <property type="evidence" value="ECO:0007669"/>
    <property type="project" value="TreeGrafter"/>
</dbReference>
<sequence>MTLPRLLRHARLRPVLVAAAALTAATALSACGSSGFVDASDALPAGSSSGSSSGSANGSANGTTVAPTGGLGTGVTAVGTVVTTDGFTVYRFANDRNDPSAATCTGDCAKKWPPVQGDGQPALQGIPSGLVGTIGRPDGTQQLTLNGWPLYRYSGDTRPGDSKGEGVGGTWAAMGVNGTPAANGPGASPAAAPAAVPAGSLGVTSPAGKAATTGGAPVTTGAAPAAGR</sequence>
<dbReference type="PROSITE" id="PS51257">
    <property type="entry name" value="PROKAR_LIPOPROTEIN"/>
    <property type="match status" value="1"/>
</dbReference>
<reference evidence="3" key="2">
    <citation type="submission" date="2023-01" db="EMBL/GenBank/DDBJ databases">
        <authorList>
            <person name="Sun Q."/>
            <person name="Evtushenko L."/>
        </authorList>
    </citation>
    <scope>NUCLEOTIDE SEQUENCE</scope>
    <source>
        <strain evidence="3">VKM Ac-1069</strain>
    </source>
</reference>
<evidence type="ECO:0000313" key="3">
    <source>
        <dbReference type="EMBL" id="GLL12797.1"/>
    </source>
</evidence>
<dbReference type="InterPro" id="IPR005297">
    <property type="entry name" value="Lipoprotein_repeat"/>
</dbReference>